<accession>A0A326UDG7</accession>
<evidence type="ECO:0000256" key="2">
    <source>
        <dbReference type="ARBA" id="ARBA00023125"/>
    </source>
</evidence>
<dbReference type="CDD" id="cd01392">
    <property type="entry name" value="HTH_LacI"/>
    <property type="match status" value="1"/>
</dbReference>
<dbReference type="SMART" id="SM00354">
    <property type="entry name" value="HTH_LACI"/>
    <property type="match status" value="1"/>
</dbReference>
<feature type="domain" description="HTH lacI-type" evidence="4">
    <location>
        <begin position="10"/>
        <end position="69"/>
    </location>
</feature>
<dbReference type="PANTHER" id="PTHR30146:SF109">
    <property type="entry name" value="HTH-TYPE TRANSCRIPTIONAL REGULATOR GALS"/>
    <property type="match status" value="1"/>
</dbReference>
<dbReference type="Pfam" id="PF00356">
    <property type="entry name" value="LacI"/>
    <property type="match status" value="1"/>
</dbReference>
<dbReference type="Gene3D" id="3.40.50.2300">
    <property type="match status" value="2"/>
</dbReference>
<dbReference type="GO" id="GO:0003700">
    <property type="term" value="F:DNA-binding transcription factor activity"/>
    <property type="evidence" value="ECO:0007669"/>
    <property type="project" value="TreeGrafter"/>
</dbReference>
<dbReference type="PROSITE" id="PS00356">
    <property type="entry name" value="HTH_LACI_1"/>
    <property type="match status" value="1"/>
</dbReference>
<dbReference type="InterPro" id="IPR010982">
    <property type="entry name" value="Lambda_DNA-bd_dom_sf"/>
</dbReference>
<dbReference type="AlphaFoldDB" id="A0A326UDG7"/>
<dbReference type="InterPro" id="IPR046335">
    <property type="entry name" value="LacI/GalR-like_sensor"/>
</dbReference>
<gene>
    <name evidence="5" type="ORF">EI42_04716</name>
</gene>
<proteinExistence type="predicted"/>
<dbReference type="SUPFAM" id="SSF47413">
    <property type="entry name" value="lambda repressor-like DNA-binding domains"/>
    <property type="match status" value="1"/>
</dbReference>
<dbReference type="GO" id="GO:0000976">
    <property type="term" value="F:transcription cis-regulatory region binding"/>
    <property type="evidence" value="ECO:0007669"/>
    <property type="project" value="TreeGrafter"/>
</dbReference>
<dbReference type="SUPFAM" id="SSF53822">
    <property type="entry name" value="Periplasmic binding protein-like I"/>
    <property type="match status" value="1"/>
</dbReference>
<organism evidence="5 6">
    <name type="scientific">Thermosporothrix hazakensis</name>
    <dbReference type="NCBI Taxonomy" id="644383"/>
    <lineage>
        <taxon>Bacteria</taxon>
        <taxon>Bacillati</taxon>
        <taxon>Chloroflexota</taxon>
        <taxon>Ktedonobacteria</taxon>
        <taxon>Ktedonobacterales</taxon>
        <taxon>Thermosporotrichaceae</taxon>
        <taxon>Thermosporothrix</taxon>
    </lineage>
</organism>
<reference evidence="5 6" key="1">
    <citation type="submission" date="2018-06" db="EMBL/GenBank/DDBJ databases">
        <title>Genomic Encyclopedia of Archaeal and Bacterial Type Strains, Phase II (KMG-II): from individual species to whole genera.</title>
        <authorList>
            <person name="Goeker M."/>
        </authorList>
    </citation>
    <scope>NUCLEOTIDE SEQUENCE [LARGE SCALE GENOMIC DNA]</scope>
    <source>
        <strain evidence="5 6">ATCC BAA-1881</strain>
    </source>
</reference>
<dbReference type="InterPro" id="IPR000843">
    <property type="entry name" value="HTH_LacI"/>
</dbReference>
<dbReference type="Gene3D" id="1.10.260.40">
    <property type="entry name" value="lambda repressor-like DNA-binding domains"/>
    <property type="match status" value="1"/>
</dbReference>
<evidence type="ECO:0000256" key="1">
    <source>
        <dbReference type="ARBA" id="ARBA00023015"/>
    </source>
</evidence>
<dbReference type="RefSeq" id="WP_170142847.1">
    <property type="nucleotide sequence ID" value="NZ_BIFX01000002.1"/>
</dbReference>
<keyword evidence="6" id="KW-1185">Reference proteome</keyword>
<evidence type="ECO:0000313" key="5">
    <source>
        <dbReference type="EMBL" id="PZW24025.1"/>
    </source>
</evidence>
<comment type="caution">
    <text evidence="5">The sequence shown here is derived from an EMBL/GenBank/DDBJ whole genome shotgun (WGS) entry which is preliminary data.</text>
</comment>
<dbReference type="PANTHER" id="PTHR30146">
    <property type="entry name" value="LACI-RELATED TRANSCRIPTIONAL REPRESSOR"/>
    <property type="match status" value="1"/>
</dbReference>
<keyword evidence="3" id="KW-0804">Transcription</keyword>
<protein>
    <submittedName>
        <fullName evidence="5">LacI family transcriptional regulator</fullName>
    </submittedName>
</protein>
<evidence type="ECO:0000313" key="6">
    <source>
        <dbReference type="Proteomes" id="UP000248806"/>
    </source>
</evidence>
<keyword evidence="2" id="KW-0238">DNA-binding</keyword>
<evidence type="ECO:0000256" key="3">
    <source>
        <dbReference type="ARBA" id="ARBA00023163"/>
    </source>
</evidence>
<dbReference type="EMBL" id="QKUF01000023">
    <property type="protein sequence ID" value="PZW24025.1"/>
    <property type="molecule type" value="Genomic_DNA"/>
</dbReference>
<evidence type="ECO:0000259" key="4">
    <source>
        <dbReference type="PROSITE" id="PS50932"/>
    </source>
</evidence>
<dbReference type="CDD" id="cd06267">
    <property type="entry name" value="PBP1_LacI_sugar_binding-like"/>
    <property type="match status" value="1"/>
</dbReference>
<dbReference type="PROSITE" id="PS50932">
    <property type="entry name" value="HTH_LACI_2"/>
    <property type="match status" value="1"/>
</dbReference>
<name>A0A326UDG7_THEHA</name>
<dbReference type="Pfam" id="PF13377">
    <property type="entry name" value="Peripla_BP_3"/>
    <property type="match status" value="1"/>
</dbReference>
<dbReference type="InterPro" id="IPR028082">
    <property type="entry name" value="Peripla_BP_I"/>
</dbReference>
<sequence length="352" mass="39612">MSEKKRRSSVTISDVAQRAGVSRTAVSFVLNERDGERNKYVSEETRAKVWKAVEELHYQPHLLARTLRTGQSPEVAGILDVMITPLGVELTGAFQNAALRYGYIPTTYYCQGLTDEQRQELYQRIFARRPLAIVTTPFHFSEADVEQARANGIEYIIFYSFYPVPIAHTCTLVLPMREPGYLAARHLLERDYRHLVLVRPEDQAHIGQDYPFQQRLEGMREAIAEHPEAEQITLDIVPLQLSAQAALAFVEKQLVGRASRVGVYAFNDEYALFLLGALAQRGIRVPQEVGVVGTDDLSFAEGTWPPLTSINLDEANMGKQIAELLHALHQGEAIPEKLTSPLKPHLIQRHST</sequence>
<keyword evidence="1" id="KW-0805">Transcription regulation</keyword>
<dbReference type="Proteomes" id="UP000248806">
    <property type="component" value="Unassembled WGS sequence"/>
</dbReference>